<dbReference type="Pfam" id="PF05488">
    <property type="entry name" value="PAAR_motif"/>
    <property type="match status" value="1"/>
</dbReference>
<protein>
    <submittedName>
        <fullName evidence="1">Uncharacterized protein</fullName>
    </submittedName>
</protein>
<organism evidence="1 2">
    <name type="scientific">Paraburkholderia caffeinitolerans</name>
    <dbReference type="NCBI Taxonomy" id="1723730"/>
    <lineage>
        <taxon>Bacteria</taxon>
        <taxon>Pseudomonadati</taxon>
        <taxon>Pseudomonadota</taxon>
        <taxon>Betaproteobacteria</taxon>
        <taxon>Burkholderiales</taxon>
        <taxon>Burkholderiaceae</taxon>
        <taxon>Paraburkholderia</taxon>
    </lineage>
</organism>
<evidence type="ECO:0000313" key="2">
    <source>
        <dbReference type="Proteomes" id="UP000494119"/>
    </source>
</evidence>
<dbReference type="Gene3D" id="2.60.200.60">
    <property type="match status" value="1"/>
</dbReference>
<name>A0A6J5FY51_9BURK</name>
<evidence type="ECO:0000313" key="1">
    <source>
        <dbReference type="EMBL" id="CAB3787265.1"/>
    </source>
</evidence>
<dbReference type="CDD" id="cd14744">
    <property type="entry name" value="PAAR_CT_2"/>
    <property type="match status" value="1"/>
</dbReference>
<keyword evidence="2" id="KW-1185">Reference proteome</keyword>
<sequence>MKDAVTGREVACLGDTTDHGGEVIEAAPNLTHRRIPVALDGHMVRCPKCGGDFPVIATGRRTHGGVRVAFIGDQTACGATLQQAA</sequence>
<proteinExistence type="predicted"/>
<dbReference type="EMBL" id="CADIKL010000010">
    <property type="protein sequence ID" value="CAB3787265.1"/>
    <property type="molecule type" value="Genomic_DNA"/>
</dbReference>
<gene>
    <name evidence="1" type="ORF">LMG28688_02428</name>
</gene>
<dbReference type="AlphaFoldDB" id="A0A6J5FY51"/>
<dbReference type="InterPro" id="IPR008727">
    <property type="entry name" value="PAAR_motif"/>
</dbReference>
<dbReference type="Proteomes" id="UP000494119">
    <property type="component" value="Unassembled WGS sequence"/>
</dbReference>
<reference evidence="1 2" key="1">
    <citation type="submission" date="2020-04" db="EMBL/GenBank/DDBJ databases">
        <authorList>
            <person name="De Canck E."/>
        </authorList>
    </citation>
    <scope>NUCLEOTIDE SEQUENCE [LARGE SCALE GENOMIC DNA]</scope>
    <source>
        <strain evidence="1 2">LMG 28688</strain>
    </source>
</reference>
<dbReference type="RefSeq" id="WP_129564213.1">
    <property type="nucleotide sequence ID" value="NZ_CADIKL010000010.1"/>
</dbReference>
<accession>A0A6J5FY51</accession>